<name>A0A7S3QPN5_DUNTE</name>
<evidence type="ECO:0000313" key="1">
    <source>
        <dbReference type="EMBL" id="CAE0488794.1"/>
    </source>
</evidence>
<accession>A0A7S3QPN5</accession>
<sequence length="136" mass="15009">MSCGLSTQMAFQGTMHLTPCTWRSEASCASLYASHTMHSMHLTPCTLLHADGVPRHHPPHAVHPTPCTPRTSRHAPHSTQMAFQGTMHLTDKHLCFSVEERGKQLPIKVPLSSINYATRQLPTQKGVGHEIPCGRL</sequence>
<proteinExistence type="predicted"/>
<dbReference type="EMBL" id="HBIP01007323">
    <property type="protein sequence ID" value="CAE0488794.1"/>
    <property type="molecule type" value="Transcribed_RNA"/>
</dbReference>
<reference evidence="1" key="1">
    <citation type="submission" date="2021-01" db="EMBL/GenBank/DDBJ databases">
        <authorList>
            <person name="Corre E."/>
            <person name="Pelletier E."/>
            <person name="Niang G."/>
            <person name="Scheremetjew M."/>
            <person name="Finn R."/>
            <person name="Kale V."/>
            <person name="Holt S."/>
            <person name="Cochrane G."/>
            <person name="Meng A."/>
            <person name="Brown T."/>
            <person name="Cohen L."/>
        </authorList>
    </citation>
    <scope>NUCLEOTIDE SEQUENCE</scope>
    <source>
        <strain evidence="1">CCMP1320</strain>
    </source>
</reference>
<protein>
    <submittedName>
        <fullName evidence="1">Uncharacterized protein</fullName>
    </submittedName>
</protein>
<organism evidence="1">
    <name type="scientific">Dunaliella tertiolecta</name>
    <name type="common">Green alga</name>
    <dbReference type="NCBI Taxonomy" id="3047"/>
    <lineage>
        <taxon>Eukaryota</taxon>
        <taxon>Viridiplantae</taxon>
        <taxon>Chlorophyta</taxon>
        <taxon>core chlorophytes</taxon>
        <taxon>Chlorophyceae</taxon>
        <taxon>CS clade</taxon>
        <taxon>Chlamydomonadales</taxon>
        <taxon>Dunaliellaceae</taxon>
        <taxon>Dunaliella</taxon>
    </lineage>
</organism>
<gene>
    <name evidence="1" type="ORF">DTER00134_LOCUS3864</name>
</gene>
<dbReference type="AlphaFoldDB" id="A0A7S3QPN5"/>